<dbReference type="EMBL" id="AYKF01000132">
    <property type="protein sequence ID" value="ROO23949.1"/>
    <property type="molecule type" value="Genomic_DNA"/>
</dbReference>
<accession>A0A423PE86</accession>
<keyword evidence="1" id="KW-0472">Membrane</keyword>
<reference evidence="2 3" key="1">
    <citation type="submission" date="2013-10" db="EMBL/GenBank/DDBJ databases">
        <title>Salinisphaera halophila YIM 95161 Genome Sequencing.</title>
        <authorList>
            <person name="Lai Q."/>
            <person name="Li C."/>
            <person name="Shao Z."/>
        </authorList>
    </citation>
    <scope>NUCLEOTIDE SEQUENCE [LARGE SCALE GENOMIC DNA]</scope>
    <source>
        <strain evidence="2 3">YIM 95161</strain>
    </source>
</reference>
<feature type="transmembrane region" description="Helical" evidence="1">
    <location>
        <begin position="65"/>
        <end position="82"/>
    </location>
</feature>
<evidence type="ECO:0000256" key="1">
    <source>
        <dbReference type="SAM" id="Phobius"/>
    </source>
</evidence>
<feature type="transmembrane region" description="Helical" evidence="1">
    <location>
        <begin position="21"/>
        <end position="45"/>
    </location>
</feature>
<dbReference type="Proteomes" id="UP000285123">
    <property type="component" value="Unassembled WGS sequence"/>
</dbReference>
<proteinExistence type="predicted"/>
<gene>
    <name evidence="2" type="ORF">SAHL_16325</name>
</gene>
<feature type="transmembrane region" description="Helical" evidence="1">
    <location>
        <begin position="94"/>
        <end position="110"/>
    </location>
</feature>
<keyword evidence="1" id="KW-1133">Transmembrane helix</keyword>
<dbReference type="SUPFAM" id="SSF103473">
    <property type="entry name" value="MFS general substrate transporter"/>
    <property type="match status" value="1"/>
</dbReference>
<evidence type="ECO:0000313" key="2">
    <source>
        <dbReference type="EMBL" id="ROO23949.1"/>
    </source>
</evidence>
<protein>
    <submittedName>
        <fullName evidence="2">Uncharacterized protein</fullName>
    </submittedName>
</protein>
<comment type="caution">
    <text evidence="2">The sequence shown here is derived from an EMBL/GenBank/DDBJ whole genome shotgun (WGS) entry which is preliminary data.</text>
</comment>
<evidence type="ECO:0000313" key="3">
    <source>
        <dbReference type="Proteomes" id="UP000285123"/>
    </source>
</evidence>
<dbReference type="RefSeq" id="WP_123592461.1">
    <property type="nucleotide sequence ID" value="NZ_AYKF01000132.1"/>
</dbReference>
<sequence>MPCKTRRAWRIRGDVLKILSFLNWLVLGSSAVLALLYAVVCLMMLPYPELVADAGGGLAETVRLTLVLAAFTAVAAVATWLLQKRHRRWPQGQAALVLAVIGLLVFVVATR</sequence>
<dbReference type="InterPro" id="IPR036259">
    <property type="entry name" value="MFS_trans_sf"/>
</dbReference>
<dbReference type="AlphaFoldDB" id="A0A423PE86"/>
<keyword evidence="1" id="KW-0812">Transmembrane</keyword>
<name>A0A423PE86_9GAMM</name>
<organism evidence="2 3">
    <name type="scientific">Salinisphaera orenii YIM 95161</name>
    <dbReference type="NCBI Taxonomy" id="1051139"/>
    <lineage>
        <taxon>Bacteria</taxon>
        <taxon>Pseudomonadati</taxon>
        <taxon>Pseudomonadota</taxon>
        <taxon>Gammaproteobacteria</taxon>
        <taxon>Salinisphaerales</taxon>
        <taxon>Salinisphaeraceae</taxon>
        <taxon>Salinisphaera</taxon>
    </lineage>
</organism>